<evidence type="ECO:0000313" key="6">
    <source>
        <dbReference type="EMBL" id="KAE9235246.1"/>
    </source>
</evidence>
<protein>
    <recommendedName>
        <fullName evidence="19">DDE-1 domain-containing protein</fullName>
    </recommendedName>
</protein>
<evidence type="ECO:0000313" key="1">
    <source>
        <dbReference type="EMBL" id="KAE8945984.1"/>
    </source>
</evidence>
<dbReference type="Proteomes" id="UP000488956">
    <property type="component" value="Unassembled WGS sequence"/>
</dbReference>
<evidence type="ECO:0000313" key="2">
    <source>
        <dbReference type="EMBL" id="KAE9006472.1"/>
    </source>
</evidence>
<sequence length="56" mass="6397">MKRELNRQPASSIEDLKVKLLDIWVNISDDVIRKFVLSMPARLDADIASKGAHTKY</sequence>
<dbReference type="EMBL" id="QXGE01000114">
    <property type="protein sequence ID" value="KAE9324126.1"/>
    <property type="molecule type" value="Genomic_DNA"/>
</dbReference>
<evidence type="ECO:0000313" key="5">
    <source>
        <dbReference type="EMBL" id="KAE9152279.1"/>
    </source>
</evidence>
<dbReference type="EMBL" id="QXGD01000145">
    <property type="protein sequence ID" value="KAE9250710.1"/>
    <property type="molecule type" value="Genomic_DNA"/>
</dbReference>
<dbReference type="Proteomes" id="UP000437068">
    <property type="component" value="Unassembled WGS sequence"/>
</dbReference>
<evidence type="ECO:0000313" key="12">
    <source>
        <dbReference type="Proteomes" id="UP000437068"/>
    </source>
</evidence>
<dbReference type="Proteomes" id="UP000440367">
    <property type="component" value="Unassembled WGS sequence"/>
</dbReference>
<dbReference type="EMBL" id="QXGB01000038">
    <property type="protein sequence ID" value="KAE9235246.1"/>
    <property type="molecule type" value="Genomic_DNA"/>
</dbReference>
<dbReference type="EMBL" id="QXGA01000112">
    <property type="protein sequence ID" value="KAE9152279.1"/>
    <property type="molecule type" value="Genomic_DNA"/>
</dbReference>
<evidence type="ECO:0000313" key="18">
    <source>
        <dbReference type="Proteomes" id="UP000488956"/>
    </source>
</evidence>
<dbReference type="Proteomes" id="UP000440732">
    <property type="component" value="Unassembled WGS sequence"/>
</dbReference>
<dbReference type="EMBL" id="QXGC01000109">
    <property type="protein sequence ID" value="KAE9249326.1"/>
    <property type="molecule type" value="Genomic_DNA"/>
</dbReference>
<dbReference type="EMBL" id="QXGF01000137">
    <property type="protein sequence ID" value="KAE8945984.1"/>
    <property type="molecule type" value="Genomic_DNA"/>
</dbReference>
<dbReference type="InterPro" id="IPR036397">
    <property type="entry name" value="RNaseH_sf"/>
</dbReference>
<dbReference type="Proteomes" id="UP000429523">
    <property type="component" value="Unassembled WGS sequence"/>
</dbReference>
<dbReference type="Proteomes" id="UP000476176">
    <property type="component" value="Unassembled WGS sequence"/>
</dbReference>
<evidence type="ECO:0000313" key="16">
    <source>
        <dbReference type="Proteomes" id="UP000460718"/>
    </source>
</evidence>
<evidence type="ECO:0000313" key="9">
    <source>
        <dbReference type="EMBL" id="KAE9324126.1"/>
    </source>
</evidence>
<proteinExistence type="predicted"/>
<dbReference type="EMBL" id="QXFX01000110">
    <property type="protein sequence ID" value="KAE9131410.1"/>
    <property type="molecule type" value="Genomic_DNA"/>
</dbReference>
<comment type="caution">
    <text evidence="8">The sequence shown here is derived from an EMBL/GenBank/DDBJ whole genome shotgun (WGS) entry which is preliminary data.</text>
</comment>
<dbReference type="Proteomes" id="UP000441208">
    <property type="component" value="Unassembled WGS sequence"/>
</dbReference>
<dbReference type="Proteomes" id="UP000460718">
    <property type="component" value="Unassembled WGS sequence"/>
</dbReference>
<dbReference type="Proteomes" id="UP000433483">
    <property type="component" value="Unassembled WGS sequence"/>
</dbReference>
<accession>A0A6A4AAU0</accession>
<evidence type="ECO:0000313" key="17">
    <source>
        <dbReference type="Proteomes" id="UP000476176"/>
    </source>
</evidence>
<evidence type="ECO:0000313" key="3">
    <source>
        <dbReference type="EMBL" id="KAE9131410.1"/>
    </source>
</evidence>
<evidence type="ECO:0000313" key="11">
    <source>
        <dbReference type="Proteomes" id="UP000433483"/>
    </source>
</evidence>
<dbReference type="EMBL" id="QXFZ01000128">
    <property type="protein sequence ID" value="KAE9131491.1"/>
    <property type="molecule type" value="Genomic_DNA"/>
</dbReference>
<evidence type="ECO:0000313" key="8">
    <source>
        <dbReference type="EMBL" id="KAE9250710.1"/>
    </source>
</evidence>
<dbReference type="GO" id="GO:0003676">
    <property type="term" value="F:nucleic acid binding"/>
    <property type="evidence" value="ECO:0007669"/>
    <property type="project" value="InterPro"/>
</dbReference>
<evidence type="ECO:0000313" key="10">
    <source>
        <dbReference type="Proteomes" id="UP000429523"/>
    </source>
</evidence>
<evidence type="ECO:0000313" key="4">
    <source>
        <dbReference type="EMBL" id="KAE9131491.1"/>
    </source>
</evidence>
<keyword evidence="11" id="KW-1185">Reference proteome</keyword>
<dbReference type="AlphaFoldDB" id="A0A6A4AAU0"/>
<dbReference type="Gene3D" id="3.30.420.10">
    <property type="entry name" value="Ribonuclease H-like superfamily/Ribonuclease H"/>
    <property type="match status" value="1"/>
</dbReference>
<evidence type="ECO:0000313" key="7">
    <source>
        <dbReference type="EMBL" id="KAE9249326.1"/>
    </source>
</evidence>
<name>A0A6A4AAU0_9STRA</name>
<dbReference type="OrthoDB" id="123947at2759"/>
<evidence type="ECO:0000313" key="14">
    <source>
        <dbReference type="Proteomes" id="UP000440732"/>
    </source>
</evidence>
<organism evidence="8 13">
    <name type="scientific">Phytophthora fragariae</name>
    <dbReference type="NCBI Taxonomy" id="53985"/>
    <lineage>
        <taxon>Eukaryota</taxon>
        <taxon>Sar</taxon>
        <taxon>Stramenopiles</taxon>
        <taxon>Oomycota</taxon>
        <taxon>Peronosporomycetes</taxon>
        <taxon>Peronosporales</taxon>
        <taxon>Peronosporaceae</taxon>
        <taxon>Phytophthora</taxon>
    </lineage>
</organism>
<dbReference type="EMBL" id="QXFW01000645">
    <property type="protein sequence ID" value="KAE9006472.1"/>
    <property type="molecule type" value="Genomic_DNA"/>
</dbReference>
<reference evidence="10 11" key="1">
    <citation type="submission" date="2018-08" db="EMBL/GenBank/DDBJ databases">
        <title>Genomic investigation of the strawberry pathogen Phytophthora fragariae indicates pathogenicity is determined by transcriptional variation in three key races.</title>
        <authorList>
            <person name="Adams T.M."/>
            <person name="Armitage A.D."/>
            <person name="Sobczyk M.K."/>
            <person name="Bates H.J."/>
            <person name="Dunwell J.M."/>
            <person name="Nellist C.F."/>
            <person name="Harrison R.J."/>
        </authorList>
    </citation>
    <scope>NUCLEOTIDE SEQUENCE [LARGE SCALE GENOMIC DNA]</scope>
    <source>
        <strain evidence="9 12">A4</strain>
        <strain evidence="8 13">BC-1</strain>
        <strain evidence="7 17">BC-23</strain>
        <strain evidence="6 11">NOV-27</strain>
        <strain evidence="5 14">NOV-5</strain>
        <strain evidence="4 15">NOV-71</strain>
        <strain evidence="1 10">NOV-9</strain>
        <strain evidence="3 18">ONT-3</strain>
        <strain evidence="2 16">SCRP245</strain>
    </source>
</reference>
<evidence type="ECO:0000313" key="15">
    <source>
        <dbReference type="Proteomes" id="UP000441208"/>
    </source>
</evidence>
<evidence type="ECO:0000313" key="13">
    <source>
        <dbReference type="Proteomes" id="UP000440367"/>
    </source>
</evidence>
<evidence type="ECO:0008006" key="19">
    <source>
        <dbReference type="Google" id="ProtNLM"/>
    </source>
</evidence>
<gene>
    <name evidence="9" type="ORF">PF001_g3583</name>
    <name evidence="8" type="ORF">PF002_g4641</name>
    <name evidence="7" type="ORF">PF004_g3452</name>
    <name evidence="6" type="ORF">PF005_g1556</name>
    <name evidence="5" type="ORF">PF006_g3496</name>
    <name evidence="4" type="ORF">PF007_g4119</name>
    <name evidence="1" type="ORF">PF009_g4391</name>
    <name evidence="3" type="ORF">PF010_g3490</name>
    <name evidence="2" type="ORF">PF011_g11567</name>
</gene>